<dbReference type="GO" id="GO:0005886">
    <property type="term" value="C:plasma membrane"/>
    <property type="evidence" value="ECO:0007669"/>
    <property type="project" value="TreeGrafter"/>
</dbReference>
<feature type="domain" description="BRO1" evidence="4">
    <location>
        <begin position="9"/>
        <end position="467"/>
    </location>
</feature>
<dbReference type="Gene3D" id="1.25.40.280">
    <property type="entry name" value="alix/aip1 like domains"/>
    <property type="match status" value="1"/>
</dbReference>
<dbReference type="AlphaFoldDB" id="A0A8H5LS65"/>
<dbReference type="EMBL" id="JAACJM010000019">
    <property type="protein sequence ID" value="KAF5367538.1"/>
    <property type="molecule type" value="Genomic_DNA"/>
</dbReference>
<dbReference type="GO" id="GO:0071467">
    <property type="term" value="P:cellular response to pH"/>
    <property type="evidence" value="ECO:0007669"/>
    <property type="project" value="InterPro"/>
</dbReference>
<dbReference type="CDD" id="cd09245">
    <property type="entry name" value="BRO1_UmRIM23-like"/>
    <property type="match status" value="1"/>
</dbReference>
<dbReference type="Pfam" id="PF03097">
    <property type="entry name" value="BRO1"/>
    <property type="match status" value="1"/>
</dbReference>
<feature type="region of interest" description="Disordered" evidence="3">
    <location>
        <begin position="348"/>
        <end position="369"/>
    </location>
</feature>
<dbReference type="InterPro" id="IPR004328">
    <property type="entry name" value="BRO1_dom"/>
</dbReference>
<proteinExistence type="inferred from homology"/>
<dbReference type="PROSITE" id="PS51180">
    <property type="entry name" value="BRO1"/>
    <property type="match status" value="1"/>
</dbReference>
<dbReference type="Proteomes" id="UP000559256">
    <property type="component" value="Unassembled WGS sequence"/>
</dbReference>
<comment type="caution">
    <text evidence="5">The sequence shown here is derived from an EMBL/GenBank/DDBJ whole genome shotgun (WGS) entry which is preliminary data.</text>
</comment>
<protein>
    <recommendedName>
        <fullName evidence="2">pH-response regulator protein palC</fullName>
    </recommendedName>
</protein>
<accession>A0A8H5LS65</accession>
<evidence type="ECO:0000259" key="4">
    <source>
        <dbReference type="PROSITE" id="PS51180"/>
    </source>
</evidence>
<dbReference type="InterPro" id="IPR038499">
    <property type="entry name" value="BRO1_sf"/>
</dbReference>
<dbReference type="InterPro" id="IPR037505">
    <property type="entry name" value="pH-resp_palC"/>
</dbReference>
<evidence type="ECO:0000313" key="6">
    <source>
        <dbReference type="Proteomes" id="UP000559256"/>
    </source>
</evidence>
<feature type="region of interest" description="Disordered" evidence="3">
    <location>
        <begin position="438"/>
        <end position="467"/>
    </location>
</feature>
<dbReference type="PANTHER" id="PTHR40463:SF1">
    <property type="entry name" value="PH-RESPONSE REGULATOR PROTEIN PALC"/>
    <property type="match status" value="1"/>
</dbReference>
<evidence type="ECO:0000256" key="3">
    <source>
        <dbReference type="SAM" id="MobiDB-lite"/>
    </source>
</evidence>
<name>A0A8H5LS65_9AGAR</name>
<dbReference type="PANTHER" id="PTHR40463">
    <property type="entry name" value="PH-RESPONSE REGULATOR PROTEIN PALC"/>
    <property type="match status" value="1"/>
</dbReference>
<gene>
    <name evidence="5" type="ORF">D9758_003815</name>
</gene>
<feature type="compositionally biased region" description="Basic and acidic residues" evidence="3">
    <location>
        <begin position="438"/>
        <end position="456"/>
    </location>
</feature>
<dbReference type="SMART" id="SM01041">
    <property type="entry name" value="BRO1"/>
    <property type="match status" value="1"/>
</dbReference>
<evidence type="ECO:0000313" key="5">
    <source>
        <dbReference type="EMBL" id="KAF5367538.1"/>
    </source>
</evidence>
<evidence type="ECO:0000256" key="1">
    <source>
        <dbReference type="ARBA" id="ARBA00010997"/>
    </source>
</evidence>
<sequence length="467" mass="51329">MFKSQTTRVFMYLYLLPTTGPFSFSDFCGHDNSYVRHIARSTQLRANLRSALKQAKHTDGDKDYLSLIKILDEYIPDLRAVMTCVTQGEIQLEKQPQFSWSSALSSAVLNTSSRPSYPSLHAEYAFTLLTYGFTLSNFARSIVASLGTFEQDRTISQTDREAKDEQLKHATNLLTRASSIFNYVSETVLVDWENFLKHIDSNPVKKPPDLSRDVIAALAKLALGDAQGLAIRKLLSKAAFDSNVSPGPPLPKSHPAPGLIAKLHLECASQYAGARALAKTASAASDLSSDVSPDLRHYLSGEAAFHAALGRKWLAIDAGEKGGADRAGDVVGLMTWAKKDLQDLKDGGKSGGVSGITAGEKERKERGLRKERVSKELESVGVWLKHYRKMNDTLHFQSVPSQPDLQSRIPTGILAISVVPFTPPLPAFGPDSLEYMQRRADYRDPNLDSKDPKQKSDTTYAGAGDYF</sequence>
<keyword evidence="6" id="KW-1185">Reference proteome</keyword>
<dbReference type="OrthoDB" id="10266451at2759"/>
<comment type="similarity">
    <text evidence="1">Belongs to the palC family.</text>
</comment>
<reference evidence="5 6" key="1">
    <citation type="journal article" date="2020" name="ISME J.">
        <title>Uncovering the hidden diversity of litter-decomposition mechanisms in mushroom-forming fungi.</title>
        <authorList>
            <person name="Floudas D."/>
            <person name="Bentzer J."/>
            <person name="Ahren D."/>
            <person name="Johansson T."/>
            <person name="Persson P."/>
            <person name="Tunlid A."/>
        </authorList>
    </citation>
    <scope>NUCLEOTIDE SEQUENCE [LARGE SCALE GENOMIC DNA]</scope>
    <source>
        <strain evidence="5 6">CBS 291.85</strain>
    </source>
</reference>
<feature type="compositionally biased region" description="Basic and acidic residues" evidence="3">
    <location>
        <begin position="359"/>
        <end position="369"/>
    </location>
</feature>
<evidence type="ECO:0000256" key="2">
    <source>
        <dbReference type="ARBA" id="ARBA00022193"/>
    </source>
</evidence>
<organism evidence="5 6">
    <name type="scientific">Tetrapyrgos nigripes</name>
    <dbReference type="NCBI Taxonomy" id="182062"/>
    <lineage>
        <taxon>Eukaryota</taxon>
        <taxon>Fungi</taxon>
        <taxon>Dikarya</taxon>
        <taxon>Basidiomycota</taxon>
        <taxon>Agaricomycotina</taxon>
        <taxon>Agaricomycetes</taxon>
        <taxon>Agaricomycetidae</taxon>
        <taxon>Agaricales</taxon>
        <taxon>Marasmiineae</taxon>
        <taxon>Marasmiaceae</taxon>
        <taxon>Tetrapyrgos</taxon>
    </lineage>
</organism>